<dbReference type="CDD" id="cd05244">
    <property type="entry name" value="BVR-B_like_SDR_a"/>
    <property type="match status" value="1"/>
</dbReference>
<dbReference type="Pfam" id="PF13460">
    <property type="entry name" value="NAD_binding_10"/>
    <property type="match status" value="1"/>
</dbReference>
<dbReference type="Proteomes" id="UP001597262">
    <property type="component" value="Unassembled WGS sequence"/>
</dbReference>
<feature type="domain" description="NAD(P)-binding" evidence="1">
    <location>
        <begin position="7"/>
        <end position="207"/>
    </location>
</feature>
<comment type="caution">
    <text evidence="2">The sequence shown here is derived from an EMBL/GenBank/DDBJ whole genome shotgun (WGS) entry which is preliminary data.</text>
</comment>
<sequence>MKIALIGATGTIGKKIAEEALLRGHDVTAIVRNESRLAVEDETGGGLVKKGKRGQLRAVAGDILVPDSIARAVEGHDVVISAYGPCFGEEDEMQEATRSLIEGTKRGGVHRLIAVGGAGGLEVAPGVRLMDTAEFPEEILPLARAHSEALAIYQETDLDWTVLSPAAVIEPGKRTGQFRIGLDRLITDERDQSRISIEDYAAALLDEAEDPQFIRARFTVAY</sequence>
<proteinExistence type="predicted"/>
<evidence type="ECO:0000313" key="3">
    <source>
        <dbReference type="Proteomes" id="UP001597262"/>
    </source>
</evidence>
<name>A0ABW3RTT8_9BACL</name>
<dbReference type="Gene3D" id="3.40.50.720">
    <property type="entry name" value="NAD(P)-binding Rossmann-like Domain"/>
    <property type="match status" value="1"/>
</dbReference>
<dbReference type="EMBL" id="JBHTLM010000002">
    <property type="protein sequence ID" value="MFD1175647.1"/>
    <property type="molecule type" value="Genomic_DNA"/>
</dbReference>
<protein>
    <submittedName>
        <fullName evidence="2">NAD(P)-dependent oxidoreductase</fullName>
    </submittedName>
</protein>
<dbReference type="InterPro" id="IPR036291">
    <property type="entry name" value="NAD(P)-bd_dom_sf"/>
</dbReference>
<dbReference type="PANTHER" id="PTHR43355:SF2">
    <property type="entry name" value="FLAVIN REDUCTASE (NADPH)"/>
    <property type="match status" value="1"/>
</dbReference>
<dbReference type="RefSeq" id="WP_379317235.1">
    <property type="nucleotide sequence ID" value="NZ_JBHTLM010000002.1"/>
</dbReference>
<dbReference type="InterPro" id="IPR051606">
    <property type="entry name" value="Polyketide_Oxido-like"/>
</dbReference>
<dbReference type="SUPFAM" id="SSF51735">
    <property type="entry name" value="NAD(P)-binding Rossmann-fold domains"/>
    <property type="match status" value="1"/>
</dbReference>
<dbReference type="PANTHER" id="PTHR43355">
    <property type="entry name" value="FLAVIN REDUCTASE (NADPH)"/>
    <property type="match status" value="1"/>
</dbReference>
<accession>A0ABW3RTT8</accession>
<keyword evidence="3" id="KW-1185">Reference proteome</keyword>
<organism evidence="2 3">
    <name type="scientific">Paenibacillus puldeungensis</name>
    <dbReference type="NCBI Taxonomy" id="696536"/>
    <lineage>
        <taxon>Bacteria</taxon>
        <taxon>Bacillati</taxon>
        <taxon>Bacillota</taxon>
        <taxon>Bacilli</taxon>
        <taxon>Bacillales</taxon>
        <taxon>Paenibacillaceae</taxon>
        <taxon>Paenibacillus</taxon>
    </lineage>
</organism>
<evidence type="ECO:0000313" key="2">
    <source>
        <dbReference type="EMBL" id="MFD1175647.1"/>
    </source>
</evidence>
<evidence type="ECO:0000259" key="1">
    <source>
        <dbReference type="Pfam" id="PF13460"/>
    </source>
</evidence>
<gene>
    <name evidence="2" type="ORF">ACFQ3W_04920</name>
</gene>
<reference evidence="3" key="1">
    <citation type="journal article" date="2019" name="Int. J. Syst. Evol. Microbiol.">
        <title>The Global Catalogue of Microorganisms (GCM) 10K type strain sequencing project: providing services to taxonomists for standard genome sequencing and annotation.</title>
        <authorList>
            <consortium name="The Broad Institute Genomics Platform"/>
            <consortium name="The Broad Institute Genome Sequencing Center for Infectious Disease"/>
            <person name="Wu L."/>
            <person name="Ma J."/>
        </authorList>
    </citation>
    <scope>NUCLEOTIDE SEQUENCE [LARGE SCALE GENOMIC DNA]</scope>
    <source>
        <strain evidence="3">CCUG 59189</strain>
    </source>
</reference>
<dbReference type="InterPro" id="IPR016040">
    <property type="entry name" value="NAD(P)-bd_dom"/>
</dbReference>